<evidence type="ECO:0000256" key="1">
    <source>
        <dbReference type="SAM" id="SignalP"/>
    </source>
</evidence>
<proteinExistence type="predicted"/>
<reference evidence="2" key="1">
    <citation type="submission" date="2020-07" db="EMBL/GenBank/DDBJ databases">
        <authorList>
            <person name="Pettersson B.M.F."/>
            <person name="Behra P.R.K."/>
            <person name="Ramesh M."/>
            <person name="Das S."/>
            <person name="Dasgupta S."/>
            <person name="Kirsebom L.A."/>
        </authorList>
    </citation>
    <scope>NUCLEOTIDE SEQUENCE</scope>
    <source>
        <strain evidence="2">DSM 44615</strain>
    </source>
</reference>
<dbReference type="AlphaFoldDB" id="A0A9X3BPP6"/>
<organism evidence="2 3">
    <name type="scientific">[Mycobacterium] manitobense</name>
    <dbReference type="NCBI Taxonomy" id="190147"/>
    <lineage>
        <taxon>Bacteria</taxon>
        <taxon>Bacillati</taxon>
        <taxon>Actinomycetota</taxon>
        <taxon>Actinomycetes</taxon>
        <taxon>Mycobacteriales</taxon>
        <taxon>Mycobacteriaceae</taxon>
        <taxon>Mycolicibacterium</taxon>
    </lineage>
</organism>
<dbReference type="EMBL" id="JACKSJ010000182">
    <property type="protein sequence ID" value="MCV7172335.1"/>
    <property type="molecule type" value="Genomic_DNA"/>
</dbReference>
<evidence type="ECO:0000313" key="2">
    <source>
        <dbReference type="EMBL" id="MCV7172335.1"/>
    </source>
</evidence>
<gene>
    <name evidence="2" type="ORF">H7I41_20675</name>
</gene>
<dbReference type="RefSeq" id="WP_264014513.1">
    <property type="nucleotide sequence ID" value="NZ_JACKSJ010000182.1"/>
</dbReference>
<comment type="caution">
    <text evidence="2">The sequence shown here is derived from an EMBL/GenBank/DDBJ whole genome shotgun (WGS) entry which is preliminary data.</text>
</comment>
<accession>A0A9X3BPP6</accession>
<dbReference type="Proteomes" id="UP001140293">
    <property type="component" value="Unassembled WGS sequence"/>
</dbReference>
<keyword evidence="3" id="KW-1185">Reference proteome</keyword>
<keyword evidence="1" id="KW-0732">Signal</keyword>
<feature type="signal peptide" evidence="1">
    <location>
        <begin position="1"/>
        <end position="24"/>
    </location>
</feature>
<evidence type="ECO:0000313" key="3">
    <source>
        <dbReference type="Proteomes" id="UP001140293"/>
    </source>
</evidence>
<sequence length="141" mass="14843">MFRRLLVSAAAAGAVIALAPGAAADPQTDYPDDPGRYSTDVPGMNYEARLSAPCFNWERNVFGRGRGGEPLQCKYIPNQTQPPGSGGYWTSSYALYGVQQVGAPCPSPQSAAQSPDGKPMLCLGARGWQPGVKTGAGFFPM</sequence>
<reference evidence="2" key="2">
    <citation type="journal article" date="2022" name="BMC Genomics">
        <title>Comparative genome analysis of mycobacteria focusing on tRNA and non-coding RNA.</title>
        <authorList>
            <person name="Behra P.R.K."/>
            <person name="Pettersson B.M.F."/>
            <person name="Ramesh M."/>
            <person name="Das S."/>
            <person name="Dasgupta S."/>
            <person name="Kirsebom L.A."/>
        </authorList>
    </citation>
    <scope>NUCLEOTIDE SEQUENCE</scope>
    <source>
        <strain evidence="2">DSM 44615</strain>
    </source>
</reference>
<protein>
    <recommendedName>
        <fullName evidence="4">Secreted protein</fullName>
    </recommendedName>
</protein>
<evidence type="ECO:0008006" key="4">
    <source>
        <dbReference type="Google" id="ProtNLM"/>
    </source>
</evidence>
<name>A0A9X3BPP6_9MYCO</name>
<feature type="chain" id="PRO_5040765660" description="Secreted protein" evidence="1">
    <location>
        <begin position="25"/>
        <end position="141"/>
    </location>
</feature>